<feature type="region of interest" description="Disordered" evidence="1">
    <location>
        <begin position="67"/>
        <end position="114"/>
    </location>
</feature>
<name>A0A1U9K8F0_9BACL</name>
<evidence type="ECO:0000256" key="1">
    <source>
        <dbReference type="SAM" id="MobiDB-lite"/>
    </source>
</evidence>
<reference evidence="2 3" key="1">
    <citation type="journal article" date="2015" name="Int. J. Syst. Evol. Microbiol.">
        <title>Novibacillus thermophilus gen. nov., sp. nov., a Gram-staining-negative and moderately thermophilic member of the family Thermoactinomycetaceae.</title>
        <authorList>
            <person name="Yang G."/>
            <person name="Chen J."/>
            <person name="Zhou S."/>
        </authorList>
    </citation>
    <scope>NUCLEOTIDE SEQUENCE [LARGE SCALE GENOMIC DNA]</scope>
    <source>
        <strain evidence="2 3">SG-1</strain>
    </source>
</reference>
<protein>
    <submittedName>
        <fullName evidence="2">Uncharacterized protein</fullName>
    </submittedName>
</protein>
<feature type="region of interest" description="Disordered" evidence="1">
    <location>
        <begin position="21"/>
        <end position="53"/>
    </location>
</feature>
<evidence type="ECO:0000313" key="2">
    <source>
        <dbReference type="EMBL" id="AQS56283.1"/>
    </source>
</evidence>
<dbReference type="STRING" id="1471761.B0W44_11430"/>
<gene>
    <name evidence="2" type="ORF">B0W44_11430</name>
</gene>
<dbReference type="EMBL" id="CP019699">
    <property type="protein sequence ID" value="AQS56283.1"/>
    <property type="molecule type" value="Genomic_DNA"/>
</dbReference>
<proteinExistence type="predicted"/>
<evidence type="ECO:0000313" key="3">
    <source>
        <dbReference type="Proteomes" id="UP000188603"/>
    </source>
</evidence>
<keyword evidence="3" id="KW-1185">Reference proteome</keyword>
<accession>A0A1U9K8F0</accession>
<dbReference type="Proteomes" id="UP000188603">
    <property type="component" value="Chromosome"/>
</dbReference>
<dbReference type="KEGG" id="ntr:B0W44_11430"/>
<dbReference type="AlphaFoldDB" id="A0A1U9K8F0"/>
<organism evidence="2 3">
    <name type="scientific">Novibacillus thermophilus</name>
    <dbReference type="NCBI Taxonomy" id="1471761"/>
    <lineage>
        <taxon>Bacteria</taxon>
        <taxon>Bacillati</taxon>
        <taxon>Bacillota</taxon>
        <taxon>Bacilli</taxon>
        <taxon>Bacillales</taxon>
        <taxon>Thermoactinomycetaceae</taxon>
        <taxon>Novibacillus</taxon>
    </lineage>
</organism>
<dbReference type="OrthoDB" id="2375806at2"/>
<sequence>MADVTLMGFFDRESAAKAAEKNLREQQFEDVQLSEVSPYPGDNASDLDNPISEPMDSLATEVLEAETGGPDEQVLLASSPDASGMEDGEHHHSAENWLVTVVSPANGTKRRSGS</sequence>